<evidence type="ECO:0000259" key="8">
    <source>
        <dbReference type="Pfam" id="PF05425"/>
    </source>
</evidence>
<evidence type="ECO:0000256" key="1">
    <source>
        <dbReference type="ARBA" id="ARBA00004651"/>
    </source>
</evidence>
<evidence type="ECO:0000256" key="7">
    <source>
        <dbReference type="SAM" id="Phobius"/>
    </source>
</evidence>
<dbReference type="InterPro" id="IPR019108">
    <property type="entry name" value="Caa3_assmbl_CtaG-rel"/>
</dbReference>
<keyword evidence="4 7" id="KW-1133">Transmembrane helix</keyword>
<proteinExistence type="predicted"/>
<reference evidence="9 10" key="1">
    <citation type="submission" date="2017-04" db="EMBL/GenBank/DDBJ databases">
        <authorList>
            <person name="Afonso C.L."/>
            <person name="Miller P.J."/>
            <person name="Scott M.A."/>
            <person name="Spackman E."/>
            <person name="Goraichik I."/>
            <person name="Dimitrov K.M."/>
            <person name="Suarez D.L."/>
            <person name="Swayne D.E."/>
        </authorList>
    </citation>
    <scope>NUCLEOTIDE SEQUENCE [LARGE SCALE GENOMIC DNA]</scope>
    <source>
        <strain evidence="9 10">CGMCC 1.12511</strain>
    </source>
</reference>
<accession>A0A1W1YRM7</accession>
<dbReference type="GO" id="GO:0006825">
    <property type="term" value="P:copper ion transport"/>
    <property type="evidence" value="ECO:0007669"/>
    <property type="project" value="InterPro"/>
</dbReference>
<comment type="subcellular location">
    <subcellularLocation>
        <location evidence="1">Cell membrane</location>
        <topology evidence="1">Multi-pass membrane protein</topology>
    </subcellularLocation>
</comment>
<keyword evidence="2" id="KW-1003">Cell membrane</keyword>
<evidence type="ECO:0000313" key="10">
    <source>
        <dbReference type="Proteomes" id="UP000192634"/>
    </source>
</evidence>
<protein>
    <submittedName>
        <fullName evidence="9">Putative copper resistance protein D</fullName>
    </submittedName>
</protein>
<evidence type="ECO:0000256" key="3">
    <source>
        <dbReference type="ARBA" id="ARBA00022692"/>
    </source>
</evidence>
<dbReference type="Pfam" id="PF05425">
    <property type="entry name" value="CopD"/>
    <property type="match status" value="1"/>
</dbReference>
<feature type="transmembrane region" description="Helical" evidence="7">
    <location>
        <begin position="102"/>
        <end position="122"/>
    </location>
</feature>
<feature type="domain" description="Copper resistance protein D" evidence="8">
    <location>
        <begin position="242"/>
        <end position="351"/>
    </location>
</feature>
<feature type="region of interest" description="Disordered" evidence="6">
    <location>
        <begin position="1"/>
        <end position="21"/>
    </location>
</feature>
<dbReference type="Proteomes" id="UP000192634">
    <property type="component" value="Unassembled WGS sequence"/>
</dbReference>
<feature type="transmembrane region" description="Helical" evidence="7">
    <location>
        <begin position="543"/>
        <end position="564"/>
    </location>
</feature>
<feature type="transmembrane region" description="Helical" evidence="7">
    <location>
        <begin position="628"/>
        <end position="650"/>
    </location>
</feature>
<dbReference type="AlphaFoldDB" id="A0A1W1YRM7"/>
<feature type="transmembrane region" description="Helical" evidence="7">
    <location>
        <begin position="155"/>
        <end position="172"/>
    </location>
</feature>
<feature type="transmembrane region" description="Helical" evidence="7">
    <location>
        <begin position="464"/>
        <end position="486"/>
    </location>
</feature>
<feature type="transmembrane region" description="Helical" evidence="7">
    <location>
        <begin position="179"/>
        <end position="199"/>
    </location>
</feature>
<dbReference type="InterPro" id="IPR032694">
    <property type="entry name" value="CopC/D"/>
</dbReference>
<dbReference type="PANTHER" id="PTHR34820">
    <property type="entry name" value="INNER MEMBRANE PROTEIN YEBZ"/>
    <property type="match status" value="1"/>
</dbReference>
<dbReference type="EMBL" id="FWXN01000002">
    <property type="protein sequence ID" value="SMC38847.1"/>
    <property type="molecule type" value="Genomic_DNA"/>
</dbReference>
<gene>
    <name evidence="9" type="ORF">SAMN06296429_102307</name>
</gene>
<organism evidence="9 10">
    <name type="scientific">Janibacter indicus</name>
    <dbReference type="NCBI Taxonomy" id="857417"/>
    <lineage>
        <taxon>Bacteria</taxon>
        <taxon>Bacillati</taxon>
        <taxon>Actinomycetota</taxon>
        <taxon>Actinomycetes</taxon>
        <taxon>Micrococcales</taxon>
        <taxon>Intrasporangiaceae</taxon>
        <taxon>Janibacter</taxon>
    </lineage>
</organism>
<feature type="transmembrane region" description="Helical" evidence="7">
    <location>
        <begin position="28"/>
        <end position="50"/>
    </location>
</feature>
<feature type="transmembrane region" description="Helical" evidence="7">
    <location>
        <begin position="211"/>
        <end position="231"/>
    </location>
</feature>
<dbReference type="PANTHER" id="PTHR34820:SF4">
    <property type="entry name" value="INNER MEMBRANE PROTEIN YEBZ"/>
    <property type="match status" value="1"/>
</dbReference>
<sequence length="686" mass="73227">MRWSPDSLPRLEGMSASPGAPRTTSVPLGILGLVSVLAVVAATAFGGGAAPLELGDPGGFVRWSLPVLRVVHDAAAAVTVGALVVAAFLVPETTRTARRESLAQLAGGAAIVWFLAGIGRMLTDFASLAGLRLTDSTYFSQLVAFVWELDSTRTAVISSAIVGVIAIAAPLARTKGTLAWAAAGSVLALLPLALSGHSAASLDHMSGVNALAFHLVSATVWIGGLVALLVVRPSLGTHLAVTVRRYSSIAAWCFAFLVLSGLLATWINIGGLGGLDSRYGVLLILKAVAAIVLGVIGWWHRNRIIAGLEAGAQGASPRRGSGLKALAPQDSAFVRLALGEIAVMATAMGLGVAVGRTPTPETAQTAPENAVVYDLSGYPDPGPPSATSWISDWQIDWLWLTVAVVAVVVYVRWALRLRARGDHWPLLRTISWVLGWVVFVYFTSGGPAVYGKILFSWHMIEHMGVAMIAPLLLVPGAPITLALRALPARKDKTLGPRELILATVHSSYLRVLANPAVAASLFFFSLAIFYYSPLFELAMRTHTGHVLMMVHFLLTGYMFTWVLIGIDPGPKRWSPLALLVVLFATISFHAFFGVILTQSTQLLAEDFFGRLDLSWMRDPIADQQRGGAIAWGVGEAPTLVLAIAVAWQWMRSDDRETARRDRAADRDGDAELEAYNRHLAGLSRED</sequence>
<evidence type="ECO:0000313" key="9">
    <source>
        <dbReference type="EMBL" id="SMC38847.1"/>
    </source>
</evidence>
<evidence type="ECO:0000256" key="6">
    <source>
        <dbReference type="SAM" id="MobiDB-lite"/>
    </source>
</evidence>
<evidence type="ECO:0000256" key="5">
    <source>
        <dbReference type="ARBA" id="ARBA00023136"/>
    </source>
</evidence>
<feature type="transmembrane region" description="Helical" evidence="7">
    <location>
        <begin position="333"/>
        <end position="354"/>
    </location>
</feature>
<evidence type="ECO:0000256" key="2">
    <source>
        <dbReference type="ARBA" id="ARBA00022475"/>
    </source>
</evidence>
<dbReference type="GO" id="GO:0005886">
    <property type="term" value="C:plasma membrane"/>
    <property type="evidence" value="ECO:0007669"/>
    <property type="project" value="UniProtKB-SubCell"/>
</dbReference>
<feature type="transmembrane region" description="Helical" evidence="7">
    <location>
        <begin position="427"/>
        <end position="444"/>
    </location>
</feature>
<feature type="transmembrane region" description="Helical" evidence="7">
    <location>
        <begin position="279"/>
        <end position="299"/>
    </location>
</feature>
<dbReference type="Pfam" id="PF09678">
    <property type="entry name" value="Caa3_CtaG"/>
    <property type="match status" value="1"/>
</dbReference>
<feature type="transmembrane region" description="Helical" evidence="7">
    <location>
        <begin position="397"/>
        <end position="415"/>
    </location>
</feature>
<evidence type="ECO:0000256" key="4">
    <source>
        <dbReference type="ARBA" id="ARBA00022989"/>
    </source>
</evidence>
<feature type="transmembrane region" description="Helical" evidence="7">
    <location>
        <begin position="70"/>
        <end position="90"/>
    </location>
</feature>
<keyword evidence="5 7" id="KW-0472">Membrane</keyword>
<feature type="transmembrane region" description="Helical" evidence="7">
    <location>
        <begin position="243"/>
        <end position="267"/>
    </location>
</feature>
<feature type="transmembrane region" description="Helical" evidence="7">
    <location>
        <begin position="576"/>
        <end position="596"/>
    </location>
</feature>
<keyword evidence="3 7" id="KW-0812">Transmembrane</keyword>
<name>A0A1W1YRM7_9MICO</name>
<dbReference type="InterPro" id="IPR008457">
    <property type="entry name" value="Cu-R_CopD_dom"/>
</dbReference>
<feature type="transmembrane region" description="Helical" evidence="7">
    <location>
        <begin position="507"/>
        <end position="531"/>
    </location>
</feature>